<dbReference type="InterPro" id="IPR051553">
    <property type="entry name" value="Ran_GTPase-activating"/>
</dbReference>
<dbReference type="InterPro" id="IPR058923">
    <property type="entry name" value="RCC1-like_dom"/>
</dbReference>
<feature type="repeat" description="RCC1" evidence="3">
    <location>
        <begin position="210"/>
        <end position="264"/>
    </location>
</feature>
<dbReference type="GeneID" id="27724995"/>
<dbReference type="EMBL" id="JOWA01000099">
    <property type="protein sequence ID" value="KEZ42667.1"/>
    <property type="molecule type" value="Genomic_DNA"/>
</dbReference>
<dbReference type="Pfam" id="PF25390">
    <property type="entry name" value="WD40_RLD"/>
    <property type="match status" value="1"/>
</dbReference>
<dbReference type="HOGENOM" id="CLU_005210_4_1_1"/>
<feature type="repeat" description="RCC1" evidence="3">
    <location>
        <begin position="325"/>
        <end position="388"/>
    </location>
</feature>
<accession>A0A084G5Q5</accession>
<sequence>MASQPQAKKANPKSKLNQRSTTPLHIYVAGGSDIRETGLGGEFRDVEPDVVTTEGAVSVPVRQPRLNLEDNAIVQISVGQKHTAALTQKGTVLTWGSNDFYALGRDTPSVGHEGWPEAVQALVNLKLEIVQVAATDHATFALTSNGRVYGWGTFMSDDGVIGFLKDLIEHKTKVDPDELIAKIPTPIPGLKDIKELATGSNHILALTRTGNVYAWGSGHHGELGRRLVYRHQFESLTPRTISLPKNQIVRIFAGFYHNFAVDKKGRVWAWGLNNFCQAGVPAEVEEGGTDNLHISHPVQVQTLEGVQIRHMAGGLHHSIACAEDGRILVWGRCDDSQMGASLERVKDNFLLKDERGVPRILMMPLEIPGLKAQFVAAGTDNCFAVDPDGKIYAWGFSDNFRTGLGTEDSVKEPTLVSTEGLSKLSAKLVVTRGPFTFFAGVPAEVDVASEDD</sequence>
<feature type="repeat" description="RCC1" evidence="3">
    <location>
        <begin position="24"/>
        <end position="89"/>
    </location>
</feature>
<reference evidence="6 7" key="1">
    <citation type="journal article" date="2014" name="Genome Announc.">
        <title>Draft genome sequence of the pathogenic fungus Scedosporium apiospermum.</title>
        <authorList>
            <person name="Vandeputte P."/>
            <person name="Ghamrawi S."/>
            <person name="Rechenmann M."/>
            <person name="Iltis A."/>
            <person name="Giraud S."/>
            <person name="Fleury M."/>
            <person name="Thornton C."/>
            <person name="Delhaes L."/>
            <person name="Meyer W."/>
            <person name="Papon N."/>
            <person name="Bouchara J.P."/>
        </authorList>
    </citation>
    <scope>NUCLEOTIDE SEQUENCE [LARGE SCALE GENOMIC DNA]</scope>
    <source>
        <strain evidence="6 7">IHEM 14462</strain>
    </source>
</reference>
<dbReference type="RefSeq" id="XP_016642466.1">
    <property type="nucleotide sequence ID" value="XM_016788150.1"/>
</dbReference>
<evidence type="ECO:0000256" key="2">
    <source>
        <dbReference type="ARBA" id="ARBA00022737"/>
    </source>
</evidence>
<dbReference type="GO" id="GO:0005737">
    <property type="term" value="C:cytoplasm"/>
    <property type="evidence" value="ECO:0007669"/>
    <property type="project" value="TreeGrafter"/>
</dbReference>
<evidence type="ECO:0000256" key="4">
    <source>
        <dbReference type="SAM" id="MobiDB-lite"/>
    </source>
</evidence>
<dbReference type="PROSITE" id="PS00626">
    <property type="entry name" value="RCC1_2"/>
    <property type="match status" value="1"/>
</dbReference>
<dbReference type="PRINTS" id="PR00633">
    <property type="entry name" value="RCCNDNSATION"/>
</dbReference>
<evidence type="ECO:0000256" key="3">
    <source>
        <dbReference type="PROSITE-ProRule" id="PRU00235"/>
    </source>
</evidence>
<dbReference type="SUPFAM" id="SSF50985">
    <property type="entry name" value="RCC1/BLIP-II"/>
    <property type="match status" value="1"/>
</dbReference>
<feature type="region of interest" description="Disordered" evidence="4">
    <location>
        <begin position="1"/>
        <end position="22"/>
    </location>
</feature>
<evidence type="ECO:0000256" key="1">
    <source>
        <dbReference type="ARBA" id="ARBA00022658"/>
    </source>
</evidence>
<keyword evidence="2" id="KW-0677">Repeat</keyword>
<dbReference type="PANTHER" id="PTHR45982">
    <property type="entry name" value="REGULATOR OF CHROMOSOME CONDENSATION"/>
    <property type="match status" value="1"/>
</dbReference>
<comment type="caution">
    <text evidence="6">The sequence shown here is derived from an EMBL/GenBank/DDBJ whole genome shotgun (WGS) entry which is preliminary data.</text>
</comment>
<evidence type="ECO:0000259" key="5">
    <source>
        <dbReference type="Pfam" id="PF25390"/>
    </source>
</evidence>
<dbReference type="InterPro" id="IPR009091">
    <property type="entry name" value="RCC1/BLIP-II"/>
</dbReference>
<gene>
    <name evidence="6" type="ORF">SAPIO_CDS5923</name>
</gene>
<feature type="repeat" description="RCC1" evidence="3">
    <location>
        <begin position="265"/>
        <end position="324"/>
    </location>
</feature>
<proteinExistence type="predicted"/>
<dbReference type="Proteomes" id="UP000028545">
    <property type="component" value="Unassembled WGS sequence"/>
</dbReference>
<feature type="repeat" description="RCC1" evidence="3">
    <location>
        <begin position="146"/>
        <end position="209"/>
    </location>
</feature>
<dbReference type="PROSITE" id="PS50012">
    <property type="entry name" value="RCC1_3"/>
    <property type="match status" value="6"/>
</dbReference>
<evidence type="ECO:0000313" key="7">
    <source>
        <dbReference type="Proteomes" id="UP000028545"/>
    </source>
</evidence>
<dbReference type="Gene3D" id="2.130.10.30">
    <property type="entry name" value="Regulator of chromosome condensation 1/beta-lactamase-inhibitor protein II"/>
    <property type="match status" value="1"/>
</dbReference>
<dbReference type="OrthoDB" id="61110at2759"/>
<keyword evidence="1" id="KW-0344">Guanine-nucleotide releasing factor</keyword>
<name>A0A084G5Q5_PSEDA</name>
<organism evidence="6 7">
    <name type="scientific">Pseudallescheria apiosperma</name>
    <name type="common">Scedosporium apiospermum</name>
    <dbReference type="NCBI Taxonomy" id="563466"/>
    <lineage>
        <taxon>Eukaryota</taxon>
        <taxon>Fungi</taxon>
        <taxon>Dikarya</taxon>
        <taxon>Ascomycota</taxon>
        <taxon>Pezizomycotina</taxon>
        <taxon>Sordariomycetes</taxon>
        <taxon>Hypocreomycetidae</taxon>
        <taxon>Microascales</taxon>
        <taxon>Microascaceae</taxon>
        <taxon>Scedosporium</taxon>
    </lineage>
</organism>
<evidence type="ECO:0000313" key="6">
    <source>
        <dbReference type="EMBL" id="KEZ42667.1"/>
    </source>
</evidence>
<dbReference type="GO" id="GO:0005085">
    <property type="term" value="F:guanyl-nucleotide exchange factor activity"/>
    <property type="evidence" value="ECO:0007669"/>
    <property type="project" value="TreeGrafter"/>
</dbReference>
<dbReference type="VEuPathDB" id="FungiDB:SAPIO_CDS5923"/>
<dbReference type="AlphaFoldDB" id="A0A084G5Q5"/>
<feature type="domain" description="RCC1-like" evidence="5">
    <location>
        <begin position="26"/>
        <end position="421"/>
    </location>
</feature>
<dbReference type="InterPro" id="IPR000408">
    <property type="entry name" value="Reg_chr_condens"/>
</dbReference>
<keyword evidence="7" id="KW-1185">Reference proteome</keyword>
<dbReference type="PANTHER" id="PTHR45982:SF1">
    <property type="entry name" value="REGULATOR OF CHROMOSOME CONDENSATION"/>
    <property type="match status" value="1"/>
</dbReference>
<feature type="repeat" description="RCC1" evidence="3">
    <location>
        <begin position="90"/>
        <end position="145"/>
    </location>
</feature>
<protein>
    <recommendedName>
        <fullName evidence="5">RCC1-like domain-containing protein</fullName>
    </recommendedName>
</protein>
<dbReference type="OMA" id="CIESHET"/>
<dbReference type="PROSITE" id="PS00625">
    <property type="entry name" value="RCC1_1"/>
    <property type="match status" value="1"/>
</dbReference>
<dbReference type="KEGG" id="sapo:SAPIO_CDS5923"/>